<dbReference type="Proteomes" id="UP000003094">
    <property type="component" value="Unassembled WGS sequence"/>
</dbReference>
<name>A0A2R9SYW7_9BACL</name>
<evidence type="ECO:0000313" key="1">
    <source>
        <dbReference type="EMBL" id="EFU42533.1"/>
    </source>
</evidence>
<dbReference type="AlphaFoldDB" id="A0A2R9SYW7"/>
<keyword evidence="2" id="KW-1185">Reference proteome</keyword>
<dbReference type="EMBL" id="ADHJ01000014">
    <property type="protein sequence ID" value="EFU42533.1"/>
    <property type="molecule type" value="Genomic_DNA"/>
</dbReference>
<comment type="caution">
    <text evidence="1">The sequence shown here is derived from an EMBL/GenBank/DDBJ whole genome shotgun (WGS) entry which is preliminary data.</text>
</comment>
<proteinExistence type="predicted"/>
<organism evidence="1 2">
    <name type="scientific">Paenibacillus vortex V453</name>
    <dbReference type="NCBI Taxonomy" id="715225"/>
    <lineage>
        <taxon>Bacteria</taxon>
        <taxon>Bacillati</taxon>
        <taxon>Bacillota</taxon>
        <taxon>Bacilli</taxon>
        <taxon>Bacillales</taxon>
        <taxon>Paenibacillaceae</taxon>
        <taxon>Paenibacillus</taxon>
    </lineage>
</organism>
<reference evidence="1 2" key="1">
    <citation type="journal article" date="2010" name="BMC Genomics">
        <title>Genome sequence of the pattern forming Paenibacillus vortex bacterium reveals potential for thriving in complex environments.</title>
        <authorList>
            <person name="Sirota-Madi A."/>
            <person name="Olender T."/>
            <person name="Helman Y."/>
            <person name="Ingham C."/>
            <person name="Brainis I."/>
            <person name="Roth D."/>
            <person name="Hagi E."/>
            <person name="Brodsky L."/>
            <person name="Leshkowitz D."/>
            <person name="Galatenko V."/>
            <person name="Nikolaev V."/>
            <person name="Mugasimangalam R.C."/>
            <person name="Bransburg-Zabary S."/>
            <person name="Gutnick D.L."/>
            <person name="Lancet D."/>
            <person name="Ben-Jacob E."/>
        </authorList>
    </citation>
    <scope>NUCLEOTIDE SEQUENCE [LARGE SCALE GENOMIC DNA]</scope>
    <source>
        <strain evidence="1 2">V453</strain>
    </source>
</reference>
<gene>
    <name evidence="1" type="ORF">PVOR_09725</name>
</gene>
<accession>A0A2R9SYW7</accession>
<dbReference type="KEGG" id="pvo:PVOR_09725"/>
<evidence type="ECO:0000313" key="2">
    <source>
        <dbReference type="Proteomes" id="UP000003094"/>
    </source>
</evidence>
<protein>
    <submittedName>
        <fullName evidence="1">Uncharacterized protein</fullName>
    </submittedName>
</protein>
<sequence>MINNRKHETKVVPRENSLSSFEDEGLFLFHAKNAIMGRFSRLKHFWLAKLINSDGGTKIWIKNKTNSS</sequence>